<comment type="caution">
    <text evidence="2">The sequence shown here is derived from an EMBL/GenBank/DDBJ whole genome shotgun (WGS) entry which is preliminary data.</text>
</comment>
<keyword evidence="1" id="KW-0732">Signal</keyword>
<feature type="signal peptide" evidence="1">
    <location>
        <begin position="1"/>
        <end position="23"/>
    </location>
</feature>
<reference evidence="2 3" key="1">
    <citation type="journal article" date="2015" name="Microbiome">
        <title>Genomic resolution of linkages in carbon, nitrogen, and sulfur cycling among widespread estuary sediment bacteria.</title>
        <authorList>
            <person name="Baker B.J."/>
            <person name="Lazar C.S."/>
            <person name="Teske A.P."/>
            <person name="Dick G.J."/>
        </authorList>
    </citation>
    <scope>NUCLEOTIDE SEQUENCE [LARGE SCALE GENOMIC DNA]</scope>
    <source>
        <strain evidence="2">DG_54_3</strain>
    </source>
</reference>
<dbReference type="Proteomes" id="UP000051861">
    <property type="component" value="Unassembled WGS sequence"/>
</dbReference>
<evidence type="ECO:0000256" key="1">
    <source>
        <dbReference type="SAM" id="SignalP"/>
    </source>
</evidence>
<gene>
    <name evidence="2" type="ORF">AMJ44_02900</name>
</gene>
<dbReference type="EMBL" id="LIZX01000017">
    <property type="protein sequence ID" value="KPJ69671.1"/>
    <property type="molecule type" value="Genomic_DNA"/>
</dbReference>
<sequence length="120" mass="13018">MCKKFAYLMVFVLLLATSGVVQAAELTFTDDFSPDYDYLANGTAGTGWDGLLGQGPYETANAIQAISGELYLESEDSWWNGPFLSCNPGDPNALRLGPFLYKVVSGDFTAEVTITNNYGH</sequence>
<feature type="chain" id="PRO_5006640382" evidence="1">
    <location>
        <begin position="24"/>
        <end position="120"/>
    </location>
</feature>
<proteinExistence type="predicted"/>
<accession>A0A0S7Y4J7</accession>
<evidence type="ECO:0000313" key="2">
    <source>
        <dbReference type="EMBL" id="KPJ69671.1"/>
    </source>
</evidence>
<name>A0A0S7Y4J7_UNCSA</name>
<dbReference type="AlphaFoldDB" id="A0A0S7Y4J7"/>
<protein>
    <submittedName>
        <fullName evidence="2">Uncharacterized protein</fullName>
    </submittedName>
</protein>
<organism evidence="2 3">
    <name type="scientific">candidate division WOR-1 bacterium DG_54_3</name>
    <dbReference type="NCBI Taxonomy" id="1703775"/>
    <lineage>
        <taxon>Bacteria</taxon>
        <taxon>Bacillati</taxon>
        <taxon>Saganbacteria</taxon>
    </lineage>
</organism>
<evidence type="ECO:0000313" key="3">
    <source>
        <dbReference type="Proteomes" id="UP000051861"/>
    </source>
</evidence>